<feature type="compositionally biased region" description="Low complexity" evidence="1">
    <location>
        <begin position="63"/>
        <end position="87"/>
    </location>
</feature>
<evidence type="ECO:0000313" key="3">
    <source>
        <dbReference type="EMBL" id="TGU70725.1"/>
    </source>
</evidence>
<gene>
    <name evidence="3" type="ORF">E4633_17150</name>
</gene>
<comment type="caution">
    <text evidence="3">The sequence shown here is derived from an EMBL/GenBank/DDBJ whole genome shotgun (WGS) entry which is preliminary data.</text>
</comment>
<keyword evidence="4" id="KW-1185">Reference proteome</keyword>
<reference evidence="3 4" key="1">
    <citation type="submission" date="2019-04" db="EMBL/GenBank/DDBJ databases">
        <title>Geobacter oryzae sp. nov., ferric-reducing bacteria isolated from paddy soil.</title>
        <authorList>
            <person name="Xu Z."/>
            <person name="Masuda Y."/>
            <person name="Itoh H."/>
            <person name="Senoo K."/>
        </authorList>
    </citation>
    <scope>NUCLEOTIDE SEQUENCE [LARGE SCALE GENOMIC DNA]</scope>
    <source>
        <strain evidence="3 4">Red111</strain>
    </source>
</reference>
<accession>A0A4S1CBI9</accession>
<proteinExistence type="predicted"/>
<dbReference type="InterPro" id="IPR021268">
    <property type="entry name" value="DUF2845"/>
</dbReference>
<keyword evidence="2" id="KW-1133">Transmembrane helix</keyword>
<evidence type="ECO:0000256" key="2">
    <source>
        <dbReference type="SAM" id="Phobius"/>
    </source>
</evidence>
<keyword evidence="2" id="KW-0472">Membrane</keyword>
<evidence type="ECO:0000256" key="1">
    <source>
        <dbReference type="SAM" id="MobiDB-lite"/>
    </source>
</evidence>
<sequence length="242" mass="26365">MKSWASRSLLCTGESSMRQKRRSQALDHAIGFMVCVFILVAAAYRMELDLASFVFGAAKEPASPSQQIPSIPSEPTAISAQQPQAQPDASGYEHYTDKNGNEVVIVPARYQAPRAEPAPIQAAHQQGLQHGSPLSSEQISPTTVAPQRSAPPRNIALVALNAANGNTRMNVFESCRCSNGIATKGDTREEVIEKCAQPATRSTGGRDCREIWLYNFGPNEFMQGVCFKEDRVSKVLSLDYGY</sequence>
<protein>
    <submittedName>
        <fullName evidence="3">DUF2845 domain-containing protein</fullName>
    </submittedName>
</protein>
<feature type="region of interest" description="Disordered" evidence="1">
    <location>
        <begin position="126"/>
        <end position="149"/>
    </location>
</feature>
<feature type="region of interest" description="Disordered" evidence="1">
    <location>
        <begin position="63"/>
        <end position="96"/>
    </location>
</feature>
<feature type="transmembrane region" description="Helical" evidence="2">
    <location>
        <begin position="25"/>
        <end position="44"/>
    </location>
</feature>
<feature type="compositionally biased region" description="Polar residues" evidence="1">
    <location>
        <begin position="126"/>
        <end position="146"/>
    </location>
</feature>
<organism evidence="3 4">
    <name type="scientific">Geomonas terrae</name>
    <dbReference type="NCBI Taxonomy" id="2562681"/>
    <lineage>
        <taxon>Bacteria</taxon>
        <taxon>Pseudomonadati</taxon>
        <taxon>Thermodesulfobacteriota</taxon>
        <taxon>Desulfuromonadia</taxon>
        <taxon>Geobacterales</taxon>
        <taxon>Geobacteraceae</taxon>
        <taxon>Geomonas</taxon>
    </lineage>
</organism>
<dbReference type="EMBL" id="SRSC01000004">
    <property type="protein sequence ID" value="TGU70725.1"/>
    <property type="molecule type" value="Genomic_DNA"/>
</dbReference>
<dbReference type="AlphaFoldDB" id="A0A4S1CBI9"/>
<name>A0A4S1CBI9_9BACT</name>
<dbReference type="Proteomes" id="UP000306416">
    <property type="component" value="Unassembled WGS sequence"/>
</dbReference>
<keyword evidence="2" id="KW-0812">Transmembrane</keyword>
<dbReference type="Pfam" id="PF11006">
    <property type="entry name" value="DUF2845"/>
    <property type="match status" value="1"/>
</dbReference>
<evidence type="ECO:0000313" key="4">
    <source>
        <dbReference type="Proteomes" id="UP000306416"/>
    </source>
</evidence>